<dbReference type="GO" id="GO:0005789">
    <property type="term" value="C:endoplasmic reticulum membrane"/>
    <property type="evidence" value="ECO:0007669"/>
    <property type="project" value="UniProtKB-SubCell"/>
</dbReference>
<sequence length="238" mass="27155">MTDSLSNEGRDPLQQMQTDVVRLDANVKQIIQKIVESVEDDRNLLIEQKEAKQSLDLLRETIGVLTSLVPTVKNRLEQTQLKLQIEDYEKELSQNALQLKSAVNSARKRISDAQRRMLFDEGIEGASELRRRTGDRIREADQAKATDRLTALVSQMGGQVNQSEKTMDSLIHSSAVLAQTQGEFESQGQHIQTGGKLLSKYERRELTDKILVAIALIVYLAVMFYILQKRVLTRFWLW</sequence>
<evidence type="ECO:0000256" key="6">
    <source>
        <dbReference type="ARBA" id="ARBA00022989"/>
    </source>
</evidence>
<evidence type="ECO:0000313" key="14">
    <source>
        <dbReference type="Proteomes" id="UP000218231"/>
    </source>
</evidence>
<evidence type="ECO:0000256" key="2">
    <source>
        <dbReference type="ARBA" id="ARBA00022448"/>
    </source>
</evidence>
<keyword evidence="8 11" id="KW-0472">Membrane</keyword>
<dbReference type="GO" id="GO:0006890">
    <property type="term" value="P:retrograde vesicle-mediated transport, Golgi to endoplasmic reticulum"/>
    <property type="evidence" value="ECO:0007669"/>
    <property type="project" value="InterPro"/>
</dbReference>
<proteinExistence type="inferred from homology"/>
<evidence type="ECO:0000256" key="4">
    <source>
        <dbReference type="ARBA" id="ARBA00022824"/>
    </source>
</evidence>
<dbReference type="PANTHER" id="PTHR12825:SF0">
    <property type="entry name" value="VESICLE TRANSPORT PROTEIN SEC20"/>
    <property type="match status" value="1"/>
</dbReference>
<keyword evidence="4" id="KW-0256">Endoplasmic reticulum</keyword>
<keyword evidence="5" id="KW-0931">ER-Golgi transport</keyword>
<accession>A0A2A2L8P2</accession>
<feature type="transmembrane region" description="Helical" evidence="11">
    <location>
        <begin position="210"/>
        <end position="228"/>
    </location>
</feature>
<feature type="coiled-coil region" evidence="10">
    <location>
        <begin position="89"/>
        <end position="116"/>
    </location>
</feature>
<dbReference type="STRING" id="2018661.A0A2A2L8P2"/>
<evidence type="ECO:0000256" key="5">
    <source>
        <dbReference type="ARBA" id="ARBA00022892"/>
    </source>
</evidence>
<evidence type="ECO:0000256" key="7">
    <source>
        <dbReference type="ARBA" id="ARBA00023054"/>
    </source>
</evidence>
<feature type="domain" description="Sec20 C-terminal" evidence="12">
    <location>
        <begin position="143"/>
        <end position="231"/>
    </location>
</feature>
<keyword evidence="7 10" id="KW-0175">Coiled coil</keyword>
<keyword evidence="3 11" id="KW-0812">Transmembrane</keyword>
<evidence type="ECO:0000256" key="11">
    <source>
        <dbReference type="SAM" id="Phobius"/>
    </source>
</evidence>
<reference evidence="13 14" key="1">
    <citation type="journal article" date="2017" name="Curr. Biol.">
        <title>Genome architecture and evolution of a unichromosomal asexual nematode.</title>
        <authorList>
            <person name="Fradin H."/>
            <person name="Zegar C."/>
            <person name="Gutwein M."/>
            <person name="Lucas J."/>
            <person name="Kovtun M."/>
            <person name="Corcoran D."/>
            <person name="Baugh L.R."/>
            <person name="Kiontke K."/>
            <person name="Gunsalus K."/>
            <person name="Fitch D.H."/>
            <person name="Piano F."/>
        </authorList>
    </citation>
    <scope>NUCLEOTIDE SEQUENCE [LARGE SCALE GENOMIC DNA]</scope>
    <source>
        <strain evidence="13">PF1309</strain>
    </source>
</reference>
<dbReference type="Pfam" id="PF03908">
    <property type="entry name" value="Sec20"/>
    <property type="match status" value="1"/>
</dbReference>
<dbReference type="EMBL" id="LIAE01007049">
    <property type="protein sequence ID" value="PAV82417.1"/>
    <property type="molecule type" value="Genomic_DNA"/>
</dbReference>
<dbReference type="Proteomes" id="UP000218231">
    <property type="component" value="Unassembled WGS sequence"/>
</dbReference>
<dbReference type="OrthoDB" id="46868at2759"/>
<evidence type="ECO:0000259" key="12">
    <source>
        <dbReference type="Pfam" id="PF03908"/>
    </source>
</evidence>
<evidence type="ECO:0000256" key="10">
    <source>
        <dbReference type="SAM" id="Coils"/>
    </source>
</evidence>
<evidence type="ECO:0000313" key="13">
    <source>
        <dbReference type="EMBL" id="PAV82417.1"/>
    </source>
</evidence>
<dbReference type="GO" id="GO:0005484">
    <property type="term" value="F:SNAP receptor activity"/>
    <property type="evidence" value="ECO:0007669"/>
    <property type="project" value="InterPro"/>
</dbReference>
<dbReference type="InterPro" id="IPR056173">
    <property type="entry name" value="Sec20_C"/>
</dbReference>
<organism evidence="13 14">
    <name type="scientific">Diploscapter pachys</name>
    <dbReference type="NCBI Taxonomy" id="2018661"/>
    <lineage>
        <taxon>Eukaryota</taxon>
        <taxon>Metazoa</taxon>
        <taxon>Ecdysozoa</taxon>
        <taxon>Nematoda</taxon>
        <taxon>Chromadorea</taxon>
        <taxon>Rhabditida</taxon>
        <taxon>Rhabditina</taxon>
        <taxon>Rhabditomorpha</taxon>
        <taxon>Rhabditoidea</taxon>
        <taxon>Rhabditidae</taxon>
        <taxon>Diploscapter</taxon>
    </lineage>
</organism>
<comment type="similarity">
    <text evidence="9">Belongs to the SEC20 family.</text>
</comment>
<dbReference type="GO" id="GO:0031201">
    <property type="term" value="C:SNARE complex"/>
    <property type="evidence" value="ECO:0007669"/>
    <property type="project" value="TreeGrafter"/>
</dbReference>
<keyword evidence="6 11" id="KW-1133">Transmembrane helix</keyword>
<comment type="caution">
    <text evidence="13">The sequence shown here is derived from an EMBL/GenBank/DDBJ whole genome shotgun (WGS) entry which is preliminary data.</text>
</comment>
<keyword evidence="2" id="KW-0813">Transport</keyword>
<evidence type="ECO:0000256" key="3">
    <source>
        <dbReference type="ARBA" id="ARBA00022692"/>
    </source>
</evidence>
<gene>
    <name evidence="13" type="ORF">WR25_11261</name>
</gene>
<dbReference type="InterPro" id="IPR005606">
    <property type="entry name" value="Sec20"/>
</dbReference>
<evidence type="ECO:0000256" key="8">
    <source>
        <dbReference type="ARBA" id="ARBA00023136"/>
    </source>
</evidence>
<evidence type="ECO:0000256" key="1">
    <source>
        <dbReference type="ARBA" id="ARBA00004163"/>
    </source>
</evidence>
<name>A0A2A2L8P2_9BILA</name>
<protein>
    <recommendedName>
        <fullName evidence="12">Sec20 C-terminal domain-containing protein</fullName>
    </recommendedName>
</protein>
<dbReference type="PANTHER" id="PTHR12825">
    <property type="entry name" value="BNIP1-RELATED"/>
    <property type="match status" value="1"/>
</dbReference>
<evidence type="ECO:0000256" key="9">
    <source>
        <dbReference type="ARBA" id="ARBA00037934"/>
    </source>
</evidence>
<dbReference type="AlphaFoldDB" id="A0A2A2L8P2"/>
<keyword evidence="14" id="KW-1185">Reference proteome</keyword>
<comment type="subcellular location">
    <subcellularLocation>
        <location evidence="1">Endoplasmic reticulum membrane</location>
        <topology evidence="1">Single-pass type IV membrane protein</topology>
    </subcellularLocation>
</comment>